<dbReference type="EMBL" id="JADGJQ010000168">
    <property type="protein sequence ID" value="KAJ3166552.1"/>
    <property type="molecule type" value="Genomic_DNA"/>
</dbReference>
<reference evidence="2" key="1">
    <citation type="submission" date="2020-05" db="EMBL/GenBank/DDBJ databases">
        <title>Phylogenomic resolution of chytrid fungi.</title>
        <authorList>
            <person name="Stajich J.E."/>
            <person name="Amses K."/>
            <person name="Simmons R."/>
            <person name="Seto K."/>
            <person name="Myers J."/>
            <person name="Bonds A."/>
            <person name="Quandt C.A."/>
            <person name="Barry K."/>
            <person name="Liu P."/>
            <person name="Grigoriev I."/>
            <person name="Longcore J.E."/>
            <person name="James T.Y."/>
        </authorList>
    </citation>
    <scope>NUCLEOTIDE SEQUENCE</scope>
    <source>
        <strain evidence="2">JEL0379</strain>
    </source>
</reference>
<dbReference type="InterPro" id="IPR008979">
    <property type="entry name" value="Galactose-bd-like_sf"/>
</dbReference>
<keyword evidence="3" id="KW-1185">Reference proteome</keyword>
<evidence type="ECO:0000259" key="1">
    <source>
        <dbReference type="Pfam" id="PF04721"/>
    </source>
</evidence>
<protein>
    <recommendedName>
        <fullName evidence="1">PAW domain-containing protein</fullName>
    </recommendedName>
</protein>
<dbReference type="InterPro" id="IPR006588">
    <property type="entry name" value="Peptide_N_glycanase_PAW_dom"/>
</dbReference>
<proteinExistence type="predicted"/>
<feature type="domain" description="PAW" evidence="1">
    <location>
        <begin position="25"/>
        <end position="213"/>
    </location>
</feature>
<evidence type="ECO:0000313" key="3">
    <source>
        <dbReference type="Proteomes" id="UP001212152"/>
    </source>
</evidence>
<dbReference type="SUPFAM" id="SSF49785">
    <property type="entry name" value="Galactose-binding domain-like"/>
    <property type="match status" value="1"/>
</dbReference>
<name>A0AAD5TBF9_9FUNG</name>
<dbReference type="GO" id="GO:0006516">
    <property type="term" value="P:glycoprotein catabolic process"/>
    <property type="evidence" value="ECO:0007669"/>
    <property type="project" value="InterPro"/>
</dbReference>
<gene>
    <name evidence="2" type="ORF">HDU87_002078</name>
</gene>
<dbReference type="Gene3D" id="2.60.120.1020">
    <property type="entry name" value="Peptide N glycanase, PAW domain"/>
    <property type="match status" value="1"/>
</dbReference>
<sequence>MAAVDGGAVCIIGCNGHRVAMRDDGSYGLVYNVATDRYTSAPDGKLIAQGWRTLVARSLGVQRKVEADHRCAYLCQHPSYPDDDPSHPAWIEWSFRFEPADAEQDSHGNSNKSLTITRLAVSLSHAIFDDTHVSIDWFIRTDADSESYVPISELPCRGTCLVKELDLTEFVRDRTWFTLKAKITVSDGAWQQAQLFRLALDEAGAAPTFSIFVQVDPGKPVSHAHEQWDSPLEKLAKDLDTLQISNEEQSRLFSR</sequence>
<dbReference type="GO" id="GO:0005737">
    <property type="term" value="C:cytoplasm"/>
    <property type="evidence" value="ECO:0007669"/>
    <property type="project" value="InterPro"/>
</dbReference>
<accession>A0AAD5TBF9</accession>
<evidence type="ECO:0000313" key="2">
    <source>
        <dbReference type="EMBL" id="KAJ3166552.1"/>
    </source>
</evidence>
<comment type="caution">
    <text evidence="2">The sequence shown here is derived from an EMBL/GenBank/DDBJ whole genome shotgun (WGS) entry which is preliminary data.</text>
</comment>
<dbReference type="Proteomes" id="UP001212152">
    <property type="component" value="Unassembled WGS sequence"/>
</dbReference>
<organism evidence="2 3">
    <name type="scientific">Geranomyces variabilis</name>
    <dbReference type="NCBI Taxonomy" id="109894"/>
    <lineage>
        <taxon>Eukaryota</taxon>
        <taxon>Fungi</taxon>
        <taxon>Fungi incertae sedis</taxon>
        <taxon>Chytridiomycota</taxon>
        <taxon>Chytridiomycota incertae sedis</taxon>
        <taxon>Chytridiomycetes</taxon>
        <taxon>Spizellomycetales</taxon>
        <taxon>Powellomycetaceae</taxon>
        <taxon>Geranomyces</taxon>
    </lineage>
</organism>
<dbReference type="AlphaFoldDB" id="A0AAD5TBF9"/>
<dbReference type="Pfam" id="PF04721">
    <property type="entry name" value="PAW"/>
    <property type="match status" value="1"/>
</dbReference>
<dbReference type="InterPro" id="IPR038680">
    <property type="entry name" value="PAW_sf"/>
</dbReference>